<evidence type="ECO:0000256" key="3">
    <source>
        <dbReference type="ARBA" id="ARBA00022824"/>
    </source>
</evidence>
<organism evidence="7 8">
    <name type="scientific">Pneumocystis murina (strain B123)</name>
    <name type="common">Mouse pneumocystis pneumonia agent</name>
    <name type="synonym">Pneumocystis carinii f. sp. muris</name>
    <dbReference type="NCBI Taxonomy" id="1069680"/>
    <lineage>
        <taxon>Eukaryota</taxon>
        <taxon>Fungi</taxon>
        <taxon>Dikarya</taxon>
        <taxon>Ascomycota</taxon>
        <taxon>Taphrinomycotina</taxon>
        <taxon>Pneumocystomycetes</taxon>
        <taxon>Pneumocystaceae</taxon>
        <taxon>Pneumocystis</taxon>
    </lineage>
</organism>
<evidence type="ECO:0000313" key="7">
    <source>
        <dbReference type="EMBL" id="EMR08441.1"/>
    </source>
</evidence>
<dbReference type="VEuPathDB" id="FungiDB:PNEG_03273"/>
<evidence type="ECO:0000256" key="6">
    <source>
        <dbReference type="SAM" id="Phobius"/>
    </source>
</evidence>
<dbReference type="GO" id="GO:0070072">
    <property type="term" value="P:vacuolar proton-transporting V-type ATPase complex assembly"/>
    <property type="evidence" value="ECO:0007669"/>
    <property type="project" value="InterPro"/>
</dbReference>
<evidence type="ECO:0000256" key="4">
    <source>
        <dbReference type="ARBA" id="ARBA00022989"/>
    </source>
</evidence>
<dbReference type="AlphaFoldDB" id="M7NMT6"/>
<evidence type="ECO:0000256" key="1">
    <source>
        <dbReference type="ARBA" id="ARBA00004477"/>
    </source>
</evidence>
<keyword evidence="8" id="KW-1185">Reference proteome</keyword>
<keyword evidence="5 6" id="KW-0472">Membrane</keyword>
<accession>M7NMT6</accession>
<dbReference type="PANTHER" id="PTHR31394">
    <property type="entry name" value="TRANSMEMBRANE PROTEIN 199"/>
    <property type="match status" value="1"/>
</dbReference>
<dbReference type="OMA" id="WTIPMRI"/>
<proteinExistence type="predicted"/>
<keyword evidence="3" id="KW-0256">Endoplasmic reticulum</keyword>
<dbReference type="PANTHER" id="PTHR31394:SF1">
    <property type="entry name" value="TRANSMEMBRANE PROTEIN 199"/>
    <property type="match status" value="1"/>
</dbReference>
<comment type="caution">
    <text evidence="7">The sequence shown here is derived from an EMBL/GenBank/DDBJ whole genome shotgun (WGS) entry which is preliminary data.</text>
</comment>
<evidence type="ECO:0000256" key="2">
    <source>
        <dbReference type="ARBA" id="ARBA00022692"/>
    </source>
</evidence>
<evidence type="ECO:0000256" key="5">
    <source>
        <dbReference type="ARBA" id="ARBA00023136"/>
    </source>
</evidence>
<dbReference type="EMBL" id="AFWA02000010">
    <property type="protein sequence ID" value="EMR08441.1"/>
    <property type="molecule type" value="Genomic_DNA"/>
</dbReference>
<protein>
    <submittedName>
        <fullName evidence="7">Uncharacterized protein</fullName>
    </submittedName>
</protein>
<dbReference type="OrthoDB" id="19981at2759"/>
<dbReference type="InterPro" id="IPR021013">
    <property type="entry name" value="ATPase_Vma12"/>
</dbReference>
<dbReference type="Proteomes" id="UP000011958">
    <property type="component" value="Unassembled WGS sequence"/>
</dbReference>
<evidence type="ECO:0000313" key="8">
    <source>
        <dbReference type="Proteomes" id="UP000011958"/>
    </source>
</evidence>
<sequence length="121" mass="14256">MHSIAEEMNYQRLIGIQDPYYKNKELSKNELRLIKNQIFTIINILVSIFSIIVAIWIWCKNWTIPMRIITALSSGIVIAIAEIVLYNHYLSSIKKRQEFERNKPLKKEIINTIKFEGCKNT</sequence>
<feature type="transmembrane region" description="Helical" evidence="6">
    <location>
        <begin position="64"/>
        <end position="86"/>
    </location>
</feature>
<reference evidence="8" key="1">
    <citation type="journal article" date="2016" name="Nat. Commun.">
        <title>Genome analysis of three Pneumocystis species reveals adaptation mechanisms to life exclusively in mammalian hosts.</title>
        <authorList>
            <person name="Ma L."/>
            <person name="Chen Z."/>
            <person name="Huang D.W."/>
            <person name="Kutty G."/>
            <person name="Ishihara M."/>
            <person name="Wang H."/>
            <person name="Abouelleil A."/>
            <person name="Bishop L."/>
            <person name="Davey E."/>
            <person name="Deng R."/>
            <person name="Deng X."/>
            <person name="Fan L."/>
            <person name="Fantoni G."/>
            <person name="Fitzgerald M."/>
            <person name="Gogineni E."/>
            <person name="Goldberg J.M."/>
            <person name="Handley G."/>
            <person name="Hu X."/>
            <person name="Huber C."/>
            <person name="Jiao X."/>
            <person name="Jones K."/>
            <person name="Levin J.Z."/>
            <person name="Liu Y."/>
            <person name="Macdonald P."/>
            <person name="Melnikov A."/>
            <person name="Raley C."/>
            <person name="Sassi M."/>
            <person name="Sherman B.T."/>
            <person name="Song X."/>
            <person name="Sykes S."/>
            <person name="Tran B."/>
            <person name="Walsh L."/>
            <person name="Xia Y."/>
            <person name="Yang J."/>
            <person name="Young S."/>
            <person name="Zeng Q."/>
            <person name="Zheng X."/>
            <person name="Stephens R."/>
            <person name="Nusbaum C."/>
            <person name="Birren B.W."/>
            <person name="Azadi P."/>
            <person name="Lempicki R.A."/>
            <person name="Cuomo C.A."/>
            <person name="Kovacs J.A."/>
        </authorList>
    </citation>
    <scope>NUCLEOTIDE SEQUENCE [LARGE SCALE GENOMIC DNA]</scope>
    <source>
        <strain evidence="8">B123</strain>
    </source>
</reference>
<feature type="transmembrane region" description="Helical" evidence="6">
    <location>
        <begin position="38"/>
        <end position="58"/>
    </location>
</feature>
<dbReference type="Pfam" id="PF11712">
    <property type="entry name" value="Vma12"/>
    <property type="match status" value="1"/>
</dbReference>
<dbReference type="STRING" id="1069680.M7NMT6"/>
<dbReference type="GeneID" id="19896960"/>
<dbReference type="HOGENOM" id="CLU_2039021_0_0_1"/>
<dbReference type="RefSeq" id="XP_007875344.1">
    <property type="nucleotide sequence ID" value="XM_007877153.1"/>
</dbReference>
<dbReference type="GO" id="GO:0005789">
    <property type="term" value="C:endoplasmic reticulum membrane"/>
    <property type="evidence" value="ECO:0007669"/>
    <property type="project" value="UniProtKB-SubCell"/>
</dbReference>
<gene>
    <name evidence="7" type="ORF">PNEG_03273</name>
</gene>
<name>M7NMT6_PNEMU</name>
<keyword evidence="2 6" id="KW-0812">Transmembrane</keyword>
<keyword evidence="4 6" id="KW-1133">Transmembrane helix</keyword>
<comment type="subcellular location">
    <subcellularLocation>
        <location evidence="1">Endoplasmic reticulum membrane</location>
        <topology evidence="1">Multi-pass membrane protein</topology>
    </subcellularLocation>
</comment>